<proteinExistence type="predicted"/>
<evidence type="ECO:0000313" key="1">
    <source>
        <dbReference type="EMBL" id="MFC5058873.1"/>
    </source>
</evidence>
<sequence length="243" mass="25932">MGSDWCRTLQLPPGSLTADAVEEVLSTAERAGFSPHRALDGLVNAFHPDDPVEHDPGVPDRGAVVAELAAGTCATNLWTSPEVDVFLAADPGGAGEAASLRLTLDSCHTWRQPRPGAEPHRRLHRDLTALWPDLAERSGAAFGRVEDDWSVLQVRDLVDDPSSDDAPPPGRRPDLPGWWTCFGADLRRDLPPLPADLGTTVRRTPGGGAVVGFLDDPAAVDAPAFRDLRVRFARWAGAAHPAG</sequence>
<dbReference type="RefSeq" id="WP_344039807.1">
    <property type="nucleotide sequence ID" value="NZ_BAAAKE010000019.1"/>
</dbReference>
<dbReference type="Proteomes" id="UP001595833">
    <property type="component" value="Unassembled WGS sequence"/>
</dbReference>
<comment type="caution">
    <text evidence="1">The sequence shown here is derived from an EMBL/GenBank/DDBJ whole genome shotgun (WGS) entry which is preliminary data.</text>
</comment>
<organism evidence="1 2">
    <name type="scientific">Saccharothrix xinjiangensis</name>
    <dbReference type="NCBI Taxonomy" id="204798"/>
    <lineage>
        <taxon>Bacteria</taxon>
        <taxon>Bacillati</taxon>
        <taxon>Actinomycetota</taxon>
        <taxon>Actinomycetes</taxon>
        <taxon>Pseudonocardiales</taxon>
        <taxon>Pseudonocardiaceae</taxon>
        <taxon>Saccharothrix</taxon>
    </lineage>
</organism>
<protein>
    <submittedName>
        <fullName evidence="1">Uncharacterized protein</fullName>
    </submittedName>
</protein>
<evidence type="ECO:0000313" key="2">
    <source>
        <dbReference type="Proteomes" id="UP001595833"/>
    </source>
</evidence>
<reference evidence="2" key="1">
    <citation type="journal article" date="2019" name="Int. J. Syst. Evol. Microbiol.">
        <title>The Global Catalogue of Microorganisms (GCM) 10K type strain sequencing project: providing services to taxonomists for standard genome sequencing and annotation.</title>
        <authorList>
            <consortium name="The Broad Institute Genomics Platform"/>
            <consortium name="The Broad Institute Genome Sequencing Center for Infectious Disease"/>
            <person name="Wu L."/>
            <person name="Ma J."/>
        </authorList>
    </citation>
    <scope>NUCLEOTIDE SEQUENCE [LARGE SCALE GENOMIC DNA]</scope>
    <source>
        <strain evidence="2">KCTC 12848</strain>
    </source>
</reference>
<dbReference type="EMBL" id="JBHSJB010000035">
    <property type="protein sequence ID" value="MFC5058873.1"/>
    <property type="molecule type" value="Genomic_DNA"/>
</dbReference>
<keyword evidence="2" id="KW-1185">Reference proteome</keyword>
<accession>A0ABV9Y9H0</accession>
<gene>
    <name evidence="1" type="ORF">ACFPFM_34610</name>
</gene>
<name>A0ABV9Y9H0_9PSEU</name>